<dbReference type="Pfam" id="PF12110">
    <property type="entry name" value="Nup96"/>
    <property type="match status" value="1"/>
</dbReference>
<dbReference type="GO" id="GO:0044614">
    <property type="term" value="C:nuclear pore cytoplasmic filaments"/>
    <property type="evidence" value="ECO:0007669"/>
    <property type="project" value="TreeGrafter"/>
</dbReference>
<dbReference type="GO" id="GO:0003723">
    <property type="term" value="F:RNA binding"/>
    <property type="evidence" value="ECO:0007669"/>
    <property type="project" value="TreeGrafter"/>
</dbReference>
<dbReference type="Proteomes" id="UP000504635">
    <property type="component" value="Unplaced"/>
</dbReference>
<comment type="subcellular location">
    <subcellularLocation>
        <location evidence="2">Nucleus membrane</location>
        <topology evidence="2">Peripheral membrane protein</topology>
        <orientation evidence="2">Nucleoplasmic side</orientation>
    </subcellularLocation>
    <subcellularLocation>
        <location evidence="1">Nucleus</location>
        <location evidence="1">Nuclear pore complex</location>
    </subcellularLocation>
</comment>
<feature type="compositionally biased region" description="Polar residues" evidence="12">
    <location>
        <begin position="308"/>
        <end position="325"/>
    </location>
</feature>
<evidence type="ECO:0000256" key="4">
    <source>
        <dbReference type="ARBA" id="ARBA00013472"/>
    </source>
</evidence>
<keyword evidence="14" id="KW-1185">Reference proteome</keyword>
<feature type="compositionally biased region" description="Polar residues" evidence="12">
    <location>
        <begin position="274"/>
        <end position="300"/>
    </location>
</feature>
<sequence length="1650" mass="181437">MFGKPFGAAAPSTSFNFGQNTSTANPFGQTQSLFGKPATGFGAPSTSTFGQSTTWNTTSGFGTAPTTQSSFGSGGLFAQQPASGGLFNSSTTFGQQNKPASFGFGTAQQNTSLFGAQQPQTSSIFNTSGNTGLFGVSGSSFAAQQSGTVIKFNPVSGTDTMMKNGSAQNINTKHYSITCMKEYENKSFEELRFEDYQANRKGPQQSTAFGSPAFGAAPTSSAPLFGQTDANKSAFGQSTSFGQPFGQTTTSTFGLGNQQAATTSPFGAKPTAFGTPTSSTNFGFGSNAPQNANPFGSSPASKPFGAAATTQPLFGSSTTQTNTGFGTGLFSNTQNTGTNLFKPPQPTTGFGAAQTGFAFNNPASTQPSLFTTSKPLFGGGTTSTAPAFGSSMSFGTNTTGFGSGTNFGKPAAPVFGATQPSAFGTSLGGVTTNQNTGLFGNANQPKTGLFGSTGTTGLFNTSTNMFQNNAFAPQQQQPSLLTQPEQHSTNLALLTSDPFGDAPHLAGLEPKFKSNTAAVSATDPKELKSLLDPSKKVDMSHNSKLKVTPLKNIRDSLFDSISSPDDNKSPLTGYPKTSCRRLILKPRGNTDNVPSLSSSNILDVLSGENKENTDKNKTIPEETRENNPLRLHFETTLHNDSVANNSIETQTYNIISSTTKDPYEVNDSLPPPSDDEDDVIAKQGAGDSVKKHPANLVCTRPEYYTLPNLDDLLPDEHGRCFVKGFTVGRKGYGNAYFPDEMDVAGLNIDELVHFRYREINVYPDDSKKPPVGQGLNRKAQITLDNVYPRRTGSNVLIKDVAELQQMNFSEKLRKVTEKKNARFVDYRPETGSWVFKVDHFSKYGFNDSDEENDQNNADGKKKPIQKPKPLEMALVPVETKSHAEEKLKGRESSSTDTSARTQPPATTTFGLDKDILLDDEEQEDNDLLHHSMFVDDTSEEDYHQIPTEMPLDLHFGSYKNAKNIQVMKSTLFADDDRSSEGAASHVSIIKQYLDLPEMEDMTRLPSLEEESVIKKRPVIRPKVVKVLNSYDTLGCNTSVLPNRCCVDMGMFKGKSFNVGWAKGFKFYSLDRDEKNLNSELFLKQFDASSSFDPLKDILTDSLKIVLAESTCYVNTAKIPLFKILKSDVYLRKQTELFEKLSTQYNSSKANYLHSIWTLCTALWGPSENTVANRRYLLTEWLKTTCNSDDITLNKGPFKSAEDAAQMILVYLSIFKTFEAAGIAIDNKMPNLSLLLSQLSVANDPKGFIQEQIEIWYSSLASNHISKEMKKLYLLLAGIPTKDDVNIFEGINWKRAFGMHLWYISPNGAPIDNATELYTTAFEEYGYAERPNPPYVQDYVEDGPFDIIYHILLLYKSGIHKLGSVLNPATHTKDPLDYRLSWLLLQLFLSIDVGLIDTSEKDKLSVSFSNQLEHLGHWEWAIFVLLYLEDDSAKKNAIIGILDRNLTVDVEDNSQDIIDLLVNDMKIPTDWIHSVKGQKSYACGRYFEAFNHYSLADDYVTANQVFVDHLLSNLFINEQFDVLRSLTEKIKLGSHDIQNWNNETALILDYLDLLEQSITSDNLIKLQVNLASISERIVNFPLTSNQHKVCAAELSKKCVSLYKELCEKSQATLLKDSFTEFIENLIMPPDFKQNEGLYLIHNFHNIRICRQ</sequence>
<dbReference type="CTD" id="42816"/>
<dbReference type="GO" id="GO:0017056">
    <property type="term" value="F:structural constituent of nuclear pore"/>
    <property type="evidence" value="ECO:0007669"/>
    <property type="project" value="InterPro"/>
</dbReference>
<accession>A0A6J2Y6P4</accession>
<evidence type="ECO:0000256" key="9">
    <source>
        <dbReference type="ARBA" id="ARBA00023010"/>
    </source>
</evidence>
<dbReference type="FunFam" id="1.10.10.2360:FF:000001">
    <property type="entry name" value="Nuclear pore complex protein Nup98-Nup96"/>
    <property type="match status" value="1"/>
</dbReference>
<feature type="compositionally biased region" description="Polar residues" evidence="12">
    <location>
        <begin position="219"/>
        <end position="265"/>
    </location>
</feature>
<dbReference type="Pfam" id="PF04096">
    <property type="entry name" value="Nucleoporin2"/>
    <property type="match status" value="1"/>
</dbReference>
<reference evidence="15" key="1">
    <citation type="submission" date="2025-08" db="UniProtKB">
        <authorList>
            <consortium name="RefSeq"/>
        </authorList>
    </citation>
    <scope>IDENTIFICATION</scope>
    <source>
        <tissue evidence="15">Gonads</tissue>
    </source>
</reference>
<keyword evidence="8" id="KW-0653">Protein transport</keyword>
<feature type="region of interest" description="Disordered" evidence="12">
    <location>
        <begin position="13"/>
        <end position="74"/>
    </location>
</feature>
<feature type="region of interest" description="Disordered" evidence="12">
    <location>
        <begin position="845"/>
        <end position="909"/>
    </location>
</feature>
<keyword evidence="6" id="KW-0068">Autocatalytic cleavage</keyword>
<dbReference type="InterPro" id="IPR036903">
    <property type="entry name" value="Nup98_auto-Pept-S59_dom_sf"/>
</dbReference>
<protein>
    <recommendedName>
        <fullName evidence="4">Nuclear pore complex protein Nup98-Nup96</fullName>
    </recommendedName>
</protein>
<dbReference type="GO" id="GO:0006606">
    <property type="term" value="P:protein import into nucleus"/>
    <property type="evidence" value="ECO:0007669"/>
    <property type="project" value="TreeGrafter"/>
</dbReference>
<comment type="similarity">
    <text evidence="3">Belongs to the nucleoporin GLFG family.</text>
</comment>
<dbReference type="GO" id="GO:0034398">
    <property type="term" value="P:telomere tethering at nuclear periphery"/>
    <property type="evidence" value="ECO:0007669"/>
    <property type="project" value="TreeGrafter"/>
</dbReference>
<feature type="compositionally biased region" description="Basic and acidic residues" evidence="12">
    <location>
        <begin position="879"/>
        <end position="893"/>
    </location>
</feature>
<name>A0A6J2Y6P4_SITOR</name>
<keyword evidence="10" id="KW-0906">Nuclear pore complex</keyword>
<dbReference type="GeneID" id="115884927"/>
<evidence type="ECO:0000313" key="15">
    <source>
        <dbReference type="RefSeq" id="XP_030759513.1"/>
    </source>
</evidence>
<keyword evidence="11" id="KW-0539">Nucleus</keyword>
<dbReference type="InterPro" id="IPR037665">
    <property type="entry name" value="Nucleoporin_S59-like"/>
</dbReference>
<keyword evidence="5" id="KW-0813">Transport</keyword>
<dbReference type="Pfam" id="PF21240">
    <property type="entry name" value="Nup98_GLEBS"/>
    <property type="match status" value="1"/>
</dbReference>
<evidence type="ECO:0000256" key="7">
    <source>
        <dbReference type="ARBA" id="ARBA00022816"/>
    </source>
</evidence>
<evidence type="ECO:0000256" key="10">
    <source>
        <dbReference type="ARBA" id="ARBA00023132"/>
    </source>
</evidence>
<feature type="compositionally biased region" description="Polar residues" evidence="12">
    <location>
        <begin position="44"/>
        <end position="71"/>
    </location>
</feature>
<dbReference type="KEGG" id="soy:115884927"/>
<dbReference type="GO" id="GO:0051028">
    <property type="term" value="P:mRNA transport"/>
    <property type="evidence" value="ECO:0007669"/>
    <property type="project" value="UniProtKB-KW"/>
</dbReference>
<feature type="region of interest" description="Disordered" evidence="12">
    <location>
        <begin position="219"/>
        <end position="325"/>
    </location>
</feature>
<evidence type="ECO:0000256" key="5">
    <source>
        <dbReference type="ARBA" id="ARBA00022448"/>
    </source>
</evidence>
<feature type="compositionally biased region" description="Polar residues" evidence="12">
    <location>
        <begin position="894"/>
        <end position="909"/>
    </location>
</feature>
<feature type="domain" description="Peptidase S59" evidence="13">
    <location>
        <begin position="700"/>
        <end position="840"/>
    </location>
</feature>
<organism evidence="14 15">
    <name type="scientific">Sitophilus oryzae</name>
    <name type="common">Rice weevil</name>
    <name type="synonym">Curculio oryzae</name>
    <dbReference type="NCBI Taxonomy" id="7048"/>
    <lineage>
        <taxon>Eukaryota</taxon>
        <taxon>Metazoa</taxon>
        <taxon>Ecdysozoa</taxon>
        <taxon>Arthropoda</taxon>
        <taxon>Hexapoda</taxon>
        <taxon>Insecta</taxon>
        <taxon>Pterygota</taxon>
        <taxon>Neoptera</taxon>
        <taxon>Endopterygota</taxon>
        <taxon>Coleoptera</taxon>
        <taxon>Polyphaga</taxon>
        <taxon>Cucujiformia</taxon>
        <taxon>Curculionidae</taxon>
        <taxon>Dryophthorinae</taxon>
        <taxon>Sitophilus</taxon>
    </lineage>
</organism>
<keyword evidence="9" id="KW-0811">Translocation</keyword>
<dbReference type="InParanoid" id="A0A6J2Y6P4"/>
<proteinExistence type="inferred from homology"/>
<evidence type="ECO:0000256" key="2">
    <source>
        <dbReference type="ARBA" id="ARBA00004620"/>
    </source>
</evidence>
<evidence type="ECO:0000256" key="12">
    <source>
        <dbReference type="SAM" id="MobiDB-lite"/>
    </source>
</evidence>
<dbReference type="SUPFAM" id="SSF82215">
    <property type="entry name" value="C-terminal autoproteolytic domain of nucleoporin nup98"/>
    <property type="match status" value="1"/>
</dbReference>
<dbReference type="GO" id="GO:0031965">
    <property type="term" value="C:nuclear membrane"/>
    <property type="evidence" value="ECO:0007669"/>
    <property type="project" value="UniProtKB-SubCell"/>
</dbReference>
<feature type="compositionally biased region" description="Polar residues" evidence="12">
    <location>
        <begin position="13"/>
        <end position="33"/>
    </location>
</feature>
<evidence type="ECO:0000256" key="8">
    <source>
        <dbReference type="ARBA" id="ARBA00022927"/>
    </source>
</evidence>
<dbReference type="Gene3D" id="1.25.40.690">
    <property type="match status" value="1"/>
</dbReference>
<feature type="region of interest" description="Disordered" evidence="12">
    <location>
        <begin position="658"/>
        <end position="678"/>
    </location>
</feature>
<dbReference type="OrthoDB" id="3797628at2759"/>
<dbReference type="Gene3D" id="3.30.1610.10">
    <property type="entry name" value="Peptidase S59, nucleoporin"/>
    <property type="match status" value="1"/>
</dbReference>
<dbReference type="RefSeq" id="XP_030759513.1">
    <property type="nucleotide sequence ID" value="XM_030903653.1"/>
</dbReference>
<dbReference type="GO" id="GO:0006405">
    <property type="term" value="P:RNA export from nucleus"/>
    <property type="evidence" value="ECO:0007669"/>
    <property type="project" value="TreeGrafter"/>
</dbReference>
<dbReference type="GO" id="GO:0008139">
    <property type="term" value="F:nuclear localization sequence binding"/>
    <property type="evidence" value="ECO:0007669"/>
    <property type="project" value="TreeGrafter"/>
</dbReference>
<evidence type="ECO:0000256" key="3">
    <source>
        <dbReference type="ARBA" id="ARBA00008926"/>
    </source>
</evidence>
<dbReference type="InterPro" id="IPR007230">
    <property type="entry name" value="Nup98_auto-Pept-S59_dom"/>
</dbReference>
<evidence type="ECO:0000313" key="14">
    <source>
        <dbReference type="Proteomes" id="UP000504635"/>
    </source>
</evidence>
<dbReference type="GO" id="GO:0000973">
    <property type="term" value="P:post-transcriptional tethering of RNA polymerase II gene DNA at nuclear periphery"/>
    <property type="evidence" value="ECO:0007669"/>
    <property type="project" value="TreeGrafter"/>
</dbReference>
<dbReference type="InterPro" id="IPR021967">
    <property type="entry name" value="Nup98_C"/>
</dbReference>
<evidence type="ECO:0000256" key="6">
    <source>
        <dbReference type="ARBA" id="ARBA00022813"/>
    </source>
</evidence>
<evidence type="ECO:0000256" key="1">
    <source>
        <dbReference type="ARBA" id="ARBA00004567"/>
    </source>
</evidence>
<dbReference type="FunCoup" id="A0A6J2Y6P4">
    <property type="interactions" value="2451"/>
</dbReference>
<keyword evidence="7" id="KW-0509">mRNA transport</keyword>
<dbReference type="Gene3D" id="1.10.10.2360">
    <property type="match status" value="1"/>
</dbReference>
<gene>
    <name evidence="15" type="primary">LOC115884927</name>
</gene>
<evidence type="ECO:0000256" key="11">
    <source>
        <dbReference type="ARBA" id="ARBA00023242"/>
    </source>
</evidence>
<dbReference type="PANTHER" id="PTHR23198:SF6">
    <property type="entry name" value="NUCLEAR PORE COMPLEX PROTEIN NUP98-NUP96"/>
    <property type="match status" value="1"/>
</dbReference>
<evidence type="ECO:0000259" key="13">
    <source>
        <dbReference type="PROSITE" id="PS51434"/>
    </source>
</evidence>
<dbReference type="PANTHER" id="PTHR23198">
    <property type="entry name" value="NUCLEOPORIN"/>
    <property type="match status" value="1"/>
</dbReference>
<dbReference type="PROSITE" id="PS51434">
    <property type="entry name" value="NUP_C"/>
    <property type="match status" value="1"/>
</dbReference>